<proteinExistence type="predicted"/>
<protein>
    <recommendedName>
        <fullName evidence="3">Sulfur carrier protein ThiS</fullName>
    </recommendedName>
</protein>
<accession>A0ABX5FCK8</accession>
<organism evidence="1 2">
    <name type="scientific">Candidatus Pandoraea novymonadis</name>
    <dbReference type="NCBI Taxonomy" id="1808959"/>
    <lineage>
        <taxon>Bacteria</taxon>
        <taxon>Pseudomonadati</taxon>
        <taxon>Pseudomonadota</taxon>
        <taxon>Betaproteobacteria</taxon>
        <taxon>Burkholderiales</taxon>
        <taxon>Burkholderiaceae</taxon>
        <taxon>Pandoraea</taxon>
    </lineage>
</organism>
<dbReference type="InterPro" id="IPR016155">
    <property type="entry name" value="Mopterin_synth/thiamin_S_b"/>
</dbReference>
<dbReference type="RefSeq" id="WP_420837024.1">
    <property type="nucleotide sequence ID" value="NZ_MUHY01000004.1"/>
</dbReference>
<dbReference type="NCBIfam" id="TIGR01683">
    <property type="entry name" value="thiS"/>
    <property type="match status" value="1"/>
</dbReference>
<dbReference type="Proteomes" id="UP000242660">
    <property type="component" value="Unassembled WGS sequence"/>
</dbReference>
<dbReference type="InterPro" id="IPR003749">
    <property type="entry name" value="ThiS/MoaD-like"/>
</dbReference>
<keyword evidence="2" id="KW-1185">Reference proteome</keyword>
<comment type="caution">
    <text evidence="1">The sequence shown here is derived from an EMBL/GenBank/DDBJ whole genome shotgun (WGS) entry which is preliminary data.</text>
</comment>
<dbReference type="InterPro" id="IPR010035">
    <property type="entry name" value="Thi_S"/>
</dbReference>
<dbReference type="EMBL" id="MUHY01000004">
    <property type="protein sequence ID" value="PSB91565.1"/>
    <property type="molecule type" value="Genomic_DNA"/>
</dbReference>
<evidence type="ECO:0000313" key="1">
    <source>
        <dbReference type="EMBL" id="PSB91565.1"/>
    </source>
</evidence>
<dbReference type="Gene3D" id="3.10.20.30">
    <property type="match status" value="1"/>
</dbReference>
<dbReference type="Pfam" id="PF02597">
    <property type="entry name" value="ThiS"/>
    <property type="match status" value="1"/>
</dbReference>
<evidence type="ECO:0000313" key="2">
    <source>
        <dbReference type="Proteomes" id="UP000242660"/>
    </source>
</evidence>
<gene>
    <name evidence="1" type="ORF">BZL35_00962</name>
</gene>
<sequence>MSTAMKIHINNETLTVRDSLTLAEALANYGAKSPFSAAINGFFVPKEQYGARILAPGDTVDVVQPVVGG</sequence>
<reference evidence="1 2" key="1">
    <citation type="journal article" date="2017" name="Front. Microbiol.">
        <title>Genome of Ca. Pandoraea novymonadis, an Endosymbiotic Bacterium of the Trypanosomatid Novymonas esmeraldas.</title>
        <authorList>
            <person name="Kostygov A.Y."/>
            <person name="Butenko A."/>
            <person name="Nenarokova A."/>
            <person name="Tashyreva D."/>
            <person name="Flegontov P."/>
            <person name="Lukes J."/>
            <person name="Yurchenko V."/>
        </authorList>
    </citation>
    <scope>NUCLEOTIDE SEQUENCE [LARGE SCALE GENOMIC DNA]</scope>
    <source>
        <strain evidence="1 2">E262</strain>
    </source>
</reference>
<dbReference type="SUPFAM" id="SSF54285">
    <property type="entry name" value="MoaD/ThiS"/>
    <property type="match status" value="1"/>
</dbReference>
<name>A0ABX5FCK8_9BURK</name>
<evidence type="ECO:0008006" key="3">
    <source>
        <dbReference type="Google" id="ProtNLM"/>
    </source>
</evidence>
<dbReference type="CDD" id="cd00565">
    <property type="entry name" value="Ubl_ThiS"/>
    <property type="match status" value="1"/>
</dbReference>
<dbReference type="InterPro" id="IPR012675">
    <property type="entry name" value="Beta-grasp_dom_sf"/>
</dbReference>